<feature type="region of interest" description="Disordered" evidence="1">
    <location>
        <begin position="247"/>
        <end position="289"/>
    </location>
</feature>
<dbReference type="VEuPathDB" id="FungiDB:F503_03183"/>
<dbReference type="Gene3D" id="1.10.510.10">
    <property type="entry name" value="Transferase(Phosphotransferase) domain 1"/>
    <property type="match status" value="1"/>
</dbReference>
<keyword evidence="2" id="KW-0378">Hydrolase</keyword>
<dbReference type="eggNOG" id="ENOG502RS3D">
    <property type="taxonomic scope" value="Eukaryota"/>
</dbReference>
<dbReference type="Proteomes" id="UP000016923">
    <property type="component" value="Unassembled WGS sequence"/>
</dbReference>
<dbReference type="GO" id="GO:0008237">
    <property type="term" value="F:metallopeptidase activity"/>
    <property type="evidence" value="ECO:0007669"/>
    <property type="project" value="UniProtKB-KW"/>
</dbReference>
<feature type="compositionally biased region" description="Basic and acidic residues" evidence="1">
    <location>
        <begin position="14"/>
        <end position="92"/>
    </location>
</feature>
<protein>
    <submittedName>
        <fullName evidence="2">Metalloprotease-like protein</fullName>
    </submittedName>
</protein>
<dbReference type="HOGENOM" id="CLU_010672_2_0_1"/>
<organism evidence="2 3">
    <name type="scientific">Ophiostoma piceae (strain UAMH 11346)</name>
    <name type="common">Sap stain fungus</name>
    <dbReference type="NCBI Taxonomy" id="1262450"/>
    <lineage>
        <taxon>Eukaryota</taxon>
        <taxon>Fungi</taxon>
        <taxon>Dikarya</taxon>
        <taxon>Ascomycota</taxon>
        <taxon>Pezizomycotina</taxon>
        <taxon>Sordariomycetes</taxon>
        <taxon>Sordariomycetidae</taxon>
        <taxon>Ophiostomatales</taxon>
        <taxon>Ophiostomataceae</taxon>
        <taxon>Ophiostoma</taxon>
    </lineage>
</organism>
<evidence type="ECO:0000313" key="2">
    <source>
        <dbReference type="EMBL" id="EPE06756.1"/>
    </source>
</evidence>
<dbReference type="EMBL" id="KE148152">
    <property type="protein sequence ID" value="EPE06756.1"/>
    <property type="molecule type" value="Genomic_DNA"/>
</dbReference>
<reference evidence="2 3" key="1">
    <citation type="journal article" date="2013" name="BMC Genomics">
        <title>The genome and transcriptome of the pine saprophyte Ophiostoma piceae, and a comparison with the bark beetle-associated pine pathogen Grosmannia clavigera.</title>
        <authorList>
            <person name="Haridas S."/>
            <person name="Wang Y."/>
            <person name="Lim L."/>
            <person name="Massoumi Alamouti S."/>
            <person name="Jackman S."/>
            <person name="Docking R."/>
            <person name="Robertson G."/>
            <person name="Birol I."/>
            <person name="Bohlmann J."/>
            <person name="Breuil C."/>
        </authorList>
    </citation>
    <scope>NUCLEOTIDE SEQUENCE [LARGE SCALE GENOMIC DNA]</scope>
    <source>
        <strain evidence="2 3">UAMH 11346</strain>
    </source>
</reference>
<keyword evidence="3" id="KW-1185">Reference proteome</keyword>
<proteinExistence type="predicted"/>
<evidence type="ECO:0000256" key="1">
    <source>
        <dbReference type="SAM" id="MobiDB-lite"/>
    </source>
</evidence>
<dbReference type="GO" id="GO:0006508">
    <property type="term" value="P:proteolysis"/>
    <property type="evidence" value="ECO:0007669"/>
    <property type="project" value="UniProtKB-KW"/>
</dbReference>
<keyword evidence="2" id="KW-0645">Protease</keyword>
<dbReference type="STRING" id="1262450.S3C4K7"/>
<feature type="compositionally biased region" description="Basic and acidic residues" evidence="1">
    <location>
        <begin position="546"/>
        <end position="559"/>
    </location>
</feature>
<name>S3C4K7_OPHP1</name>
<feature type="region of interest" description="Disordered" evidence="1">
    <location>
        <begin position="767"/>
        <end position="803"/>
    </location>
</feature>
<sequence>MEDEIQKLRAALAAEKKRADDETKRADVEKKRADDAKKRADDEKKRTDDEKKRADDEQKRAEDEKKRAEDEQKRADDEKKRADDEKKRADDEVAKNQKTVYFEYLDNTHTHIASTLLVETDRSKAASGKAAKANGKVYPRVLRRWVDFPQLHRQQFDDLTTLFGDNRLFPSYNDTRSIASDLSPRKRRDEQDIRPYIRAYLELPATHIIKAFLQRTTEPSYAGLSFHFSNNTHGTAAQRRLEPDLAASAHTSAGGPSRSSSRKRKLDSSTSLAPDRWGQRVREDQSADDDEYFENILPGEYKAAHKVRGSDFRRILGNHDAPPAESFIGDCAQKLQQDGVAIAEVLCQAYHYMVVYGKTYSYVTSGEGTVLLMAAPENAATLLYHYIGHAAVASPITQPERDLVCVPAAQMATLIVKALVADPYPMATSTTLLNDLPRWPKPLATARRLASSGPQGGGSPPSEGDDDNDNDDDRGRDSGMPPPPAPSFGGHGDSATQPRSDSAGGASRPFDRFELPRREYCTQRCLLGLCRGGPLDRNCPNMSEHASGERRKTGADGRPHHPISAVELCAMLLDQFTNSLSAGLECLMKYGMFGTIGTLFKVTLCAYGYTFVAKGVQDAHQHALREEATLYADAATQHLQGVLMPVYLGCIELEEWPYILPSGALIWHLMFLSWAGVSLAKRVPECLGDVDDVIDDMYCELYSHGIFHQDVREANLAWNPELGRVMAIDFDRAFVMDEEDYAESPPPPSPVASARLVARIPQETKIKAKLAGEKRGHGGTGDDGVEEKRMRMSVSAAGGEQHQ</sequence>
<keyword evidence="2" id="KW-0482">Metalloprotease</keyword>
<dbReference type="OMA" id="LPRREYC"/>
<feature type="compositionally biased region" description="Basic and acidic residues" evidence="1">
    <location>
        <begin position="767"/>
        <end position="776"/>
    </location>
</feature>
<dbReference type="SUPFAM" id="SSF56112">
    <property type="entry name" value="Protein kinase-like (PK-like)"/>
    <property type="match status" value="1"/>
</dbReference>
<feature type="compositionally biased region" description="Acidic residues" evidence="1">
    <location>
        <begin position="463"/>
        <end position="472"/>
    </location>
</feature>
<gene>
    <name evidence="2" type="ORF">F503_03183</name>
</gene>
<accession>S3C4K7</accession>
<evidence type="ECO:0000313" key="3">
    <source>
        <dbReference type="Proteomes" id="UP000016923"/>
    </source>
</evidence>
<feature type="region of interest" description="Disordered" evidence="1">
    <location>
        <begin position="538"/>
        <end position="559"/>
    </location>
</feature>
<dbReference type="OrthoDB" id="2156052at2759"/>
<feature type="region of interest" description="Disordered" evidence="1">
    <location>
        <begin position="447"/>
        <end position="510"/>
    </location>
</feature>
<dbReference type="AlphaFoldDB" id="S3C4K7"/>
<feature type="region of interest" description="Disordered" evidence="1">
    <location>
        <begin position="13"/>
        <end position="92"/>
    </location>
</feature>
<dbReference type="InterPro" id="IPR011009">
    <property type="entry name" value="Kinase-like_dom_sf"/>
</dbReference>